<comment type="caution">
    <text evidence="3">The sequence shown here is derived from an EMBL/GenBank/DDBJ whole genome shotgun (WGS) entry which is preliminary data.</text>
</comment>
<sequence length="288" mass="30708">MCPAPSSDDERSALCEDAPVTRPAHFTQLDQDRFQPTRFAQSHWGADHLNGPAVVGLAARALETQFGLPELMPARLTVDLFRAAKGVPTETVTRLVRDGRRVRNAECEIVQGGVTVARATLVQYRRGAPPRGEEWTAAMDFEPPADLDQGRPINIGSDGVGWSHAIVDHQNAARKRTVNRTADVVEGTDNTPFVRAAMVAEGTSLVTNLGTAGVGYINGDLTVALARLPVDDWVGVQADAHWADDGVAVGTATLFDHLGAFGTGVVTAIGNPGAQIDFSDDPFPSRTH</sequence>
<dbReference type="Pfam" id="PF13622">
    <property type="entry name" value="4HBT_3"/>
    <property type="match status" value="1"/>
</dbReference>
<dbReference type="Pfam" id="PF20789">
    <property type="entry name" value="4HBT_3C"/>
    <property type="match status" value="1"/>
</dbReference>
<keyword evidence="4" id="KW-1185">Reference proteome</keyword>
<feature type="domain" description="Acyl-CoA thioesterase-like C-terminal" evidence="2">
    <location>
        <begin position="170"/>
        <end position="260"/>
    </location>
</feature>
<name>A0A9X2YT03_9MYCO</name>
<protein>
    <submittedName>
        <fullName evidence="3">Thioesterase family protein</fullName>
    </submittedName>
</protein>
<accession>A0A9X2YT03</accession>
<gene>
    <name evidence="3" type="ORF">H7I41_27155</name>
</gene>
<evidence type="ECO:0000313" key="4">
    <source>
        <dbReference type="Proteomes" id="UP001140293"/>
    </source>
</evidence>
<dbReference type="Gene3D" id="2.40.160.210">
    <property type="entry name" value="Acyl-CoA thioesterase, double hotdog domain"/>
    <property type="match status" value="1"/>
</dbReference>
<organism evidence="3 4">
    <name type="scientific">[Mycobacterium] manitobense</name>
    <dbReference type="NCBI Taxonomy" id="190147"/>
    <lineage>
        <taxon>Bacteria</taxon>
        <taxon>Bacillati</taxon>
        <taxon>Actinomycetota</taxon>
        <taxon>Actinomycetes</taxon>
        <taxon>Mycobacteriales</taxon>
        <taxon>Mycobacteriaceae</taxon>
        <taxon>Mycolicibacterium</taxon>
    </lineage>
</organism>
<dbReference type="RefSeq" id="WP_264015774.1">
    <property type="nucleotide sequence ID" value="NZ_JACKSJ010000247.1"/>
</dbReference>
<proteinExistence type="predicted"/>
<dbReference type="InterPro" id="IPR049450">
    <property type="entry name" value="ACOT8-like_C"/>
</dbReference>
<evidence type="ECO:0000259" key="1">
    <source>
        <dbReference type="Pfam" id="PF13622"/>
    </source>
</evidence>
<evidence type="ECO:0000313" key="3">
    <source>
        <dbReference type="EMBL" id="MCV7173608.1"/>
    </source>
</evidence>
<dbReference type="InterPro" id="IPR049449">
    <property type="entry name" value="TesB_ACOT8-like_N"/>
</dbReference>
<reference evidence="3" key="2">
    <citation type="journal article" date="2022" name="BMC Genomics">
        <title>Comparative genome analysis of mycobacteria focusing on tRNA and non-coding RNA.</title>
        <authorList>
            <person name="Behra P.R.K."/>
            <person name="Pettersson B.M.F."/>
            <person name="Ramesh M."/>
            <person name="Das S."/>
            <person name="Dasgupta S."/>
            <person name="Kirsebom L.A."/>
        </authorList>
    </citation>
    <scope>NUCLEOTIDE SEQUENCE</scope>
    <source>
        <strain evidence="3">DSM 44615</strain>
    </source>
</reference>
<dbReference type="AlphaFoldDB" id="A0A9X2YT03"/>
<dbReference type="SUPFAM" id="SSF54637">
    <property type="entry name" value="Thioesterase/thiol ester dehydrase-isomerase"/>
    <property type="match status" value="1"/>
</dbReference>
<dbReference type="EMBL" id="JACKSJ010000247">
    <property type="protein sequence ID" value="MCV7173608.1"/>
    <property type="molecule type" value="Genomic_DNA"/>
</dbReference>
<evidence type="ECO:0000259" key="2">
    <source>
        <dbReference type="Pfam" id="PF20789"/>
    </source>
</evidence>
<dbReference type="InterPro" id="IPR029069">
    <property type="entry name" value="HotDog_dom_sf"/>
</dbReference>
<reference evidence="3" key="1">
    <citation type="submission" date="2020-07" db="EMBL/GenBank/DDBJ databases">
        <authorList>
            <person name="Pettersson B.M.F."/>
            <person name="Behra P.R.K."/>
            <person name="Ramesh M."/>
            <person name="Das S."/>
            <person name="Dasgupta S."/>
            <person name="Kirsebom L.A."/>
        </authorList>
    </citation>
    <scope>NUCLEOTIDE SEQUENCE</scope>
    <source>
        <strain evidence="3">DSM 44615</strain>
    </source>
</reference>
<dbReference type="Proteomes" id="UP001140293">
    <property type="component" value="Unassembled WGS sequence"/>
</dbReference>
<feature type="domain" description="Acyl-CoA thioesterase-like N-terminal HotDog" evidence="1">
    <location>
        <begin position="42"/>
        <end position="122"/>
    </location>
</feature>
<dbReference type="InterPro" id="IPR042171">
    <property type="entry name" value="Acyl-CoA_hotdog"/>
</dbReference>